<dbReference type="PANTHER" id="PTHR11552">
    <property type="entry name" value="GLUCOSE-METHANOL-CHOLINE GMC OXIDOREDUCTASE"/>
    <property type="match status" value="1"/>
</dbReference>
<dbReference type="OrthoDB" id="269227at2759"/>
<dbReference type="Pfam" id="PF05199">
    <property type="entry name" value="GMC_oxred_C"/>
    <property type="match status" value="1"/>
</dbReference>
<evidence type="ECO:0000256" key="1">
    <source>
        <dbReference type="ARBA" id="ARBA00010790"/>
    </source>
</evidence>
<dbReference type="InterPro" id="IPR036188">
    <property type="entry name" value="FAD/NAD-bd_sf"/>
</dbReference>
<reference evidence="3" key="1">
    <citation type="journal article" date="2021" name="Nat. Commun.">
        <title>Genetic determinants of endophytism in the Arabidopsis root mycobiome.</title>
        <authorList>
            <person name="Mesny F."/>
            <person name="Miyauchi S."/>
            <person name="Thiergart T."/>
            <person name="Pickel B."/>
            <person name="Atanasova L."/>
            <person name="Karlsson M."/>
            <person name="Huettel B."/>
            <person name="Barry K.W."/>
            <person name="Haridas S."/>
            <person name="Chen C."/>
            <person name="Bauer D."/>
            <person name="Andreopoulos W."/>
            <person name="Pangilinan J."/>
            <person name="LaButti K."/>
            <person name="Riley R."/>
            <person name="Lipzen A."/>
            <person name="Clum A."/>
            <person name="Drula E."/>
            <person name="Henrissat B."/>
            <person name="Kohler A."/>
            <person name="Grigoriev I.V."/>
            <person name="Martin F.M."/>
            <person name="Hacquard S."/>
        </authorList>
    </citation>
    <scope>NUCLEOTIDE SEQUENCE</scope>
    <source>
        <strain evidence="3">MPI-CAGE-CH-0235</strain>
    </source>
</reference>
<accession>A0A8K0SPU3</accession>
<gene>
    <name evidence="3" type="ORF">B0I35DRAFT_435729</name>
</gene>
<evidence type="ECO:0000259" key="2">
    <source>
        <dbReference type="Pfam" id="PF05199"/>
    </source>
</evidence>
<sequence length="311" mass="33797">MHTPQVLERSGIGARDVLEAAGVDVKVELPGVGWNFQSHNSFSVNYTFGADVFPTLPDLLTNPALQQEAMQLWVANKTGPFAGYVNSGIYIPFTTFSSEGENLVAKLEDQTPEQYLPEGIDPTLVAGYAVQKEILTQRLLSNKSAWLESPLFPLNPFSVFLLHGFSRGSVHISPDDNGINTEPLIDYRALSNPIDMDLTVELLKGVRWYMGHEAMVEAIQPTEIAPLVTDDEEIREHFLANLDFSVPHQFGTAALGPRSLGGVVGADLRVHGVGRLSVADNSVVPMVPGAHPLATAYAIGEKAADLILRRT</sequence>
<evidence type="ECO:0000313" key="4">
    <source>
        <dbReference type="Proteomes" id="UP000813444"/>
    </source>
</evidence>
<dbReference type="InterPro" id="IPR007867">
    <property type="entry name" value="GMC_OxRtase_C"/>
</dbReference>
<evidence type="ECO:0000313" key="3">
    <source>
        <dbReference type="EMBL" id="KAH7313723.1"/>
    </source>
</evidence>
<dbReference type="SUPFAM" id="SSF51905">
    <property type="entry name" value="FAD/NAD(P)-binding domain"/>
    <property type="match status" value="1"/>
</dbReference>
<dbReference type="InterPro" id="IPR012132">
    <property type="entry name" value="GMC_OxRdtase"/>
</dbReference>
<comment type="similarity">
    <text evidence="1">Belongs to the GMC oxidoreductase family.</text>
</comment>
<dbReference type="Gene3D" id="3.30.560.10">
    <property type="entry name" value="Glucose Oxidase, domain 3"/>
    <property type="match status" value="1"/>
</dbReference>
<name>A0A8K0SPU3_9HYPO</name>
<comment type="caution">
    <text evidence="3">The sequence shown here is derived from an EMBL/GenBank/DDBJ whole genome shotgun (WGS) entry which is preliminary data.</text>
</comment>
<dbReference type="GO" id="GO:0016614">
    <property type="term" value="F:oxidoreductase activity, acting on CH-OH group of donors"/>
    <property type="evidence" value="ECO:0007669"/>
    <property type="project" value="InterPro"/>
</dbReference>
<dbReference type="GO" id="GO:0044550">
    <property type="term" value="P:secondary metabolite biosynthetic process"/>
    <property type="evidence" value="ECO:0007669"/>
    <property type="project" value="TreeGrafter"/>
</dbReference>
<feature type="domain" description="Glucose-methanol-choline oxidoreductase C-terminal" evidence="2">
    <location>
        <begin position="166"/>
        <end position="300"/>
    </location>
</feature>
<dbReference type="PANTHER" id="PTHR11552:SF115">
    <property type="entry name" value="DEHYDROGENASE XPTC-RELATED"/>
    <property type="match status" value="1"/>
</dbReference>
<dbReference type="EMBL" id="JAGPNK010000009">
    <property type="protein sequence ID" value="KAH7313723.1"/>
    <property type="molecule type" value="Genomic_DNA"/>
</dbReference>
<keyword evidence="4" id="KW-1185">Reference proteome</keyword>
<dbReference type="Proteomes" id="UP000813444">
    <property type="component" value="Unassembled WGS sequence"/>
</dbReference>
<dbReference type="Gene3D" id="3.50.50.60">
    <property type="entry name" value="FAD/NAD(P)-binding domain"/>
    <property type="match status" value="1"/>
</dbReference>
<dbReference type="SUPFAM" id="SSF54373">
    <property type="entry name" value="FAD-linked reductases, C-terminal domain"/>
    <property type="match status" value="1"/>
</dbReference>
<dbReference type="GO" id="GO:0050660">
    <property type="term" value="F:flavin adenine dinucleotide binding"/>
    <property type="evidence" value="ECO:0007669"/>
    <property type="project" value="InterPro"/>
</dbReference>
<dbReference type="AlphaFoldDB" id="A0A8K0SPU3"/>
<protein>
    <submittedName>
        <fullName evidence="3">GMC oxidoreductase-domain-containing protein</fullName>
    </submittedName>
</protein>
<proteinExistence type="inferred from homology"/>
<organism evidence="3 4">
    <name type="scientific">Stachybotrys elegans</name>
    <dbReference type="NCBI Taxonomy" id="80388"/>
    <lineage>
        <taxon>Eukaryota</taxon>
        <taxon>Fungi</taxon>
        <taxon>Dikarya</taxon>
        <taxon>Ascomycota</taxon>
        <taxon>Pezizomycotina</taxon>
        <taxon>Sordariomycetes</taxon>
        <taxon>Hypocreomycetidae</taxon>
        <taxon>Hypocreales</taxon>
        <taxon>Stachybotryaceae</taxon>
        <taxon>Stachybotrys</taxon>
    </lineage>
</organism>